<accession>A0A6J5NK74</accession>
<name>A0A6J5NK74_9CAUD</name>
<organism evidence="2">
    <name type="scientific">uncultured Caudovirales phage</name>
    <dbReference type="NCBI Taxonomy" id="2100421"/>
    <lineage>
        <taxon>Viruses</taxon>
        <taxon>Duplodnaviria</taxon>
        <taxon>Heunggongvirae</taxon>
        <taxon>Uroviricota</taxon>
        <taxon>Caudoviricetes</taxon>
        <taxon>Peduoviridae</taxon>
        <taxon>Maltschvirus</taxon>
        <taxon>Maltschvirus maltsch</taxon>
    </lineage>
</organism>
<dbReference type="InterPro" id="IPR011047">
    <property type="entry name" value="Quinoprotein_ADH-like_sf"/>
</dbReference>
<protein>
    <submittedName>
        <fullName evidence="2">Uncharacterized protein</fullName>
    </submittedName>
</protein>
<gene>
    <name evidence="2" type="ORF">UFOVP708_64</name>
</gene>
<reference evidence="2" key="1">
    <citation type="submission" date="2020-04" db="EMBL/GenBank/DDBJ databases">
        <authorList>
            <person name="Chiriac C."/>
            <person name="Salcher M."/>
            <person name="Ghai R."/>
            <person name="Kavagutti S V."/>
        </authorList>
    </citation>
    <scope>NUCLEOTIDE SEQUENCE</scope>
</reference>
<feature type="region of interest" description="Disordered" evidence="1">
    <location>
        <begin position="117"/>
        <end position="140"/>
    </location>
</feature>
<proteinExistence type="predicted"/>
<dbReference type="SUPFAM" id="SSF50998">
    <property type="entry name" value="Quinoprotein alcohol dehydrogenase-like"/>
    <property type="match status" value="1"/>
</dbReference>
<feature type="compositionally biased region" description="Polar residues" evidence="1">
    <location>
        <begin position="126"/>
        <end position="138"/>
    </location>
</feature>
<dbReference type="EMBL" id="LR796683">
    <property type="protein sequence ID" value="CAB4159207.1"/>
    <property type="molecule type" value="Genomic_DNA"/>
</dbReference>
<evidence type="ECO:0000313" key="2">
    <source>
        <dbReference type="EMBL" id="CAB4159207.1"/>
    </source>
</evidence>
<sequence>MRSRSSTGERPALYSGFSGLNTERGSIALESPNSQAFVELVGLVCTPDGTLTTEPARRLIDRSVLGGIVYVAPDAPNGVAYCVTAANPRQRIGGYNFSNSINGQPATRFEWTPFVKQPDSRALGQPPSTNAGNGSATPVGTRVESQAMLRIPDRRILLGARAGVPTTASPNVAPWSITGTGLSGLYAATSVQGRIVVLNEAGGTELLVSRAGDETVWPDQETPGDPSVLKAFFLDVGPVMPEGAIAVAAFEADKLAVFSQRRCIVYQAGVSLNDWELLKGVETPVGCIGPRAVIAVGDEVFFASERGIHSLRRSDENGVTVFARPVSESIRTRYAELLASVHAGNSALVNMAYDPSSGSLHAFFPLDGEARRLTLRLSPERIQSDSPGSWYESVHDNVFCAAWDGRRMLLGCDDGSVYEEVPSQPLLEPPPGRAVTPMLWLGSLTEPKQASRLMLLADGVGEVIVRASDDEGRDLGAVEFSLTPPPDGVSAAQAGERSLTQPFPRRFTGLRLTIEVNPKSRVRIFGLGVIVKED</sequence>
<evidence type="ECO:0000256" key="1">
    <source>
        <dbReference type="SAM" id="MobiDB-lite"/>
    </source>
</evidence>